<evidence type="ECO:0000313" key="2">
    <source>
        <dbReference type="Proteomes" id="UP000001542"/>
    </source>
</evidence>
<accession>A2ES78</accession>
<reference evidence="1" key="1">
    <citation type="submission" date="2006-10" db="EMBL/GenBank/DDBJ databases">
        <authorList>
            <person name="Amadeo P."/>
            <person name="Zhao Q."/>
            <person name="Wortman J."/>
            <person name="Fraser-Liggett C."/>
            <person name="Carlton J."/>
        </authorList>
    </citation>
    <scope>NUCLEOTIDE SEQUENCE</scope>
    <source>
        <strain evidence="1">G3</strain>
    </source>
</reference>
<dbReference type="KEGG" id="tva:4762377"/>
<dbReference type="VEuPathDB" id="TrichDB:TVAGG3_0612060"/>
<organism evidence="1 2">
    <name type="scientific">Trichomonas vaginalis (strain ATCC PRA-98 / G3)</name>
    <dbReference type="NCBI Taxonomy" id="412133"/>
    <lineage>
        <taxon>Eukaryota</taxon>
        <taxon>Metamonada</taxon>
        <taxon>Parabasalia</taxon>
        <taxon>Trichomonadida</taxon>
        <taxon>Trichomonadidae</taxon>
        <taxon>Trichomonas</taxon>
    </lineage>
</organism>
<name>A2ES78_TRIV3</name>
<gene>
    <name evidence="1" type="ORF">TVAG_453330</name>
</gene>
<protein>
    <submittedName>
        <fullName evidence="1">Uncharacterized protein</fullName>
    </submittedName>
</protein>
<sequence length="133" mass="15085">MNNNQPNSTILYINTSSEFKSVTLQCVNLVNNSQEQNEYGVIRSDVNITMINCVMRNNSGRQLFTENTNDIKLINTFIDVEDYNISNVLVLQPVSSFIDCGQIKKIPCTMDKFCETLYFQHGATSMTISDPKL</sequence>
<dbReference type="VEuPathDB" id="TrichDB:TVAG_453330"/>
<dbReference type="Proteomes" id="UP000001542">
    <property type="component" value="Unassembled WGS sequence"/>
</dbReference>
<reference evidence="1" key="2">
    <citation type="journal article" date="2007" name="Science">
        <title>Draft genome sequence of the sexually transmitted pathogen Trichomonas vaginalis.</title>
        <authorList>
            <person name="Carlton J.M."/>
            <person name="Hirt R.P."/>
            <person name="Silva J.C."/>
            <person name="Delcher A.L."/>
            <person name="Schatz M."/>
            <person name="Zhao Q."/>
            <person name="Wortman J.R."/>
            <person name="Bidwell S.L."/>
            <person name="Alsmark U.C.M."/>
            <person name="Besteiro S."/>
            <person name="Sicheritz-Ponten T."/>
            <person name="Noel C.J."/>
            <person name="Dacks J.B."/>
            <person name="Foster P.G."/>
            <person name="Simillion C."/>
            <person name="Van de Peer Y."/>
            <person name="Miranda-Saavedra D."/>
            <person name="Barton G.J."/>
            <person name="Westrop G.D."/>
            <person name="Mueller S."/>
            <person name="Dessi D."/>
            <person name="Fiori P.L."/>
            <person name="Ren Q."/>
            <person name="Paulsen I."/>
            <person name="Zhang H."/>
            <person name="Bastida-Corcuera F.D."/>
            <person name="Simoes-Barbosa A."/>
            <person name="Brown M.T."/>
            <person name="Hayes R.D."/>
            <person name="Mukherjee M."/>
            <person name="Okumura C.Y."/>
            <person name="Schneider R."/>
            <person name="Smith A.J."/>
            <person name="Vanacova S."/>
            <person name="Villalvazo M."/>
            <person name="Haas B.J."/>
            <person name="Pertea M."/>
            <person name="Feldblyum T.V."/>
            <person name="Utterback T.R."/>
            <person name="Shu C.L."/>
            <person name="Osoegawa K."/>
            <person name="de Jong P.J."/>
            <person name="Hrdy I."/>
            <person name="Horvathova L."/>
            <person name="Zubacova Z."/>
            <person name="Dolezal P."/>
            <person name="Malik S.B."/>
            <person name="Logsdon J.M. Jr."/>
            <person name="Henze K."/>
            <person name="Gupta A."/>
            <person name="Wang C.C."/>
            <person name="Dunne R.L."/>
            <person name="Upcroft J.A."/>
            <person name="Upcroft P."/>
            <person name="White O."/>
            <person name="Salzberg S.L."/>
            <person name="Tang P."/>
            <person name="Chiu C.-H."/>
            <person name="Lee Y.-S."/>
            <person name="Embley T.M."/>
            <person name="Coombs G.H."/>
            <person name="Mottram J.C."/>
            <person name="Tachezy J."/>
            <person name="Fraser-Liggett C.M."/>
            <person name="Johnson P.J."/>
        </authorList>
    </citation>
    <scope>NUCLEOTIDE SEQUENCE [LARGE SCALE GENOMIC DNA]</scope>
    <source>
        <strain evidence="1">G3</strain>
    </source>
</reference>
<dbReference type="RefSeq" id="XP_001316738.1">
    <property type="nucleotide sequence ID" value="XM_001316703.1"/>
</dbReference>
<dbReference type="AlphaFoldDB" id="A2ES78"/>
<proteinExistence type="predicted"/>
<dbReference type="EMBL" id="DS113473">
    <property type="protein sequence ID" value="EAY04515.1"/>
    <property type="molecule type" value="Genomic_DNA"/>
</dbReference>
<evidence type="ECO:0000313" key="1">
    <source>
        <dbReference type="EMBL" id="EAY04515.1"/>
    </source>
</evidence>
<dbReference type="InParanoid" id="A2ES78"/>
<keyword evidence="2" id="KW-1185">Reference proteome</keyword>